<proteinExistence type="predicted"/>
<dbReference type="GO" id="GO:0032259">
    <property type="term" value="P:methylation"/>
    <property type="evidence" value="ECO:0007669"/>
    <property type="project" value="UniProtKB-KW"/>
</dbReference>
<dbReference type="EMBL" id="UASK01000005">
    <property type="protein sequence ID" value="SPX41301.1"/>
    <property type="molecule type" value="Genomic_DNA"/>
</dbReference>
<keyword evidence="1" id="KW-0489">Methyltransferase</keyword>
<accession>A0A2X1PI83</accession>
<protein>
    <submittedName>
        <fullName evidence="1">Type iii restriction-modification system methyltransferase</fullName>
    </submittedName>
</protein>
<organism evidence="1 2">
    <name type="scientific">Haemophilus influenzae</name>
    <dbReference type="NCBI Taxonomy" id="727"/>
    <lineage>
        <taxon>Bacteria</taxon>
        <taxon>Pseudomonadati</taxon>
        <taxon>Pseudomonadota</taxon>
        <taxon>Gammaproteobacteria</taxon>
        <taxon>Pasteurellales</taxon>
        <taxon>Pasteurellaceae</taxon>
        <taxon>Haemophilus</taxon>
    </lineage>
</organism>
<reference evidence="1 2" key="1">
    <citation type="submission" date="2018-06" db="EMBL/GenBank/DDBJ databases">
        <authorList>
            <consortium name="Pathogen Informatics"/>
            <person name="Doyle S."/>
        </authorList>
    </citation>
    <scope>NUCLEOTIDE SEQUENCE [LARGE SCALE GENOMIC DNA]</scope>
    <source>
        <strain evidence="1 2">NCTC11872</strain>
    </source>
</reference>
<gene>
    <name evidence="1" type="ORF">NCTC11872_00898</name>
</gene>
<sequence length="66" mass="7557">MQLNAEDEDNGNRKFICVQLPEPTDEKSEAYKAGYKTIFDITKARIEKSAVKIRQDFKETTADLGF</sequence>
<dbReference type="AlphaFoldDB" id="A0A2X1PI83"/>
<evidence type="ECO:0000313" key="1">
    <source>
        <dbReference type="EMBL" id="SPX41301.1"/>
    </source>
</evidence>
<dbReference type="GO" id="GO:0008168">
    <property type="term" value="F:methyltransferase activity"/>
    <property type="evidence" value="ECO:0007669"/>
    <property type="project" value="UniProtKB-KW"/>
</dbReference>
<name>A0A2X1PI83_HAEIF</name>
<evidence type="ECO:0000313" key="2">
    <source>
        <dbReference type="Proteomes" id="UP000249936"/>
    </source>
</evidence>
<keyword evidence="1" id="KW-0808">Transferase</keyword>
<dbReference type="Proteomes" id="UP000249936">
    <property type="component" value="Unassembled WGS sequence"/>
</dbReference>